<feature type="transmembrane region" description="Helical" evidence="1">
    <location>
        <begin position="6"/>
        <end position="22"/>
    </location>
</feature>
<keyword evidence="1" id="KW-1133">Transmembrane helix</keyword>
<evidence type="ECO:0000256" key="1">
    <source>
        <dbReference type="SAM" id="Phobius"/>
    </source>
</evidence>
<keyword evidence="1" id="KW-0472">Membrane</keyword>
<sequence length="164" mass="17306">MTVALALLLGSTVMGWLAPRVLCRLNDPLVALVAWITSVIAVVATSTTAVVLLVVPEHGLGVLDSLHHCWDAVQHGTTPMIEVVSGLTGGALLAALLVRLAVIGARSARRRARVREDHLSVLRLAGRKQAGPHPTLWLDHDRPLAFTSQASPASLSPPKACTTT</sequence>
<keyword evidence="1" id="KW-0812">Transmembrane</keyword>
<dbReference type="AlphaFoldDB" id="A0A918ATL3"/>
<name>A0A918ATL3_9PSEU</name>
<evidence type="ECO:0000313" key="2">
    <source>
        <dbReference type="EMBL" id="GGP74578.1"/>
    </source>
</evidence>
<comment type="caution">
    <text evidence="2">The sequence shown here is derived from an EMBL/GenBank/DDBJ whole genome shotgun (WGS) entry which is preliminary data.</text>
</comment>
<dbReference type="Proteomes" id="UP000639606">
    <property type="component" value="Unassembled WGS sequence"/>
</dbReference>
<reference evidence="2" key="2">
    <citation type="submission" date="2020-09" db="EMBL/GenBank/DDBJ databases">
        <authorList>
            <person name="Sun Q."/>
            <person name="Ohkuma M."/>
        </authorList>
    </citation>
    <scope>NUCLEOTIDE SEQUENCE</scope>
    <source>
        <strain evidence="2">JCM 3313</strain>
    </source>
</reference>
<dbReference type="EMBL" id="BMRG01000014">
    <property type="protein sequence ID" value="GGP74578.1"/>
    <property type="molecule type" value="Genomic_DNA"/>
</dbReference>
<feature type="transmembrane region" description="Helical" evidence="1">
    <location>
        <begin position="83"/>
        <end position="105"/>
    </location>
</feature>
<dbReference type="RefSeq" id="WP_189226220.1">
    <property type="nucleotide sequence ID" value="NZ_BMRG01000014.1"/>
</dbReference>
<proteinExistence type="predicted"/>
<keyword evidence="3" id="KW-1185">Reference proteome</keyword>
<reference evidence="2" key="1">
    <citation type="journal article" date="2014" name="Int. J. Syst. Evol. Microbiol.">
        <title>Complete genome sequence of Corynebacterium casei LMG S-19264T (=DSM 44701T), isolated from a smear-ripened cheese.</title>
        <authorList>
            <consortium name="US DOE Joint Genome Institute (JGI-PGF)"/>
            <person name="Walter F."/>
            <person name="Albersmeier A."/>
            <person name="Kalinowski J."/>
            <person name="Ruckert C."/>
        </authorList>
    </citation>
    <scope>NUCLEOTIDE SEQUENCE</scope>
    <source>
        <strain evidence="2">JCM 3313</strain>
    </source>
</reference>
<protein>
    <submittedName>
        <fullName evidence="2">Uncharacterized protein</fullName>
    </submittedName>
</protein>
<accession>A0A918ATL3</accession>
<feature type="transmembrane region" description="Helical" evidence="1">
    <location>
        <begin position="29"/>
        <end position="55"/>
    </location>
</feature>
<organism evidence="2 3">
    <name type="scientific">Saccharothrix coeruleofusca</name>
    <dbReference type="NCBI Taxonomy" id="33919"/>
    <lineage>
        <taxon>Bacteria</taxon>
        <taxon>Bacillati</taxon>
        <taxon>Actinomycetota</taxon>
        <taxon>Actinomycetes</taxon>
        <taxon>Pseudonocardiales</taxon>
        <taxon>Pseudonocardiaceae</taxon>
        <taxon>Saccharothrix</taxon>
    </lineage>
</organism>
<evidence type="ECO:0000313" key="3">
    <source>
        <dbReference type="Proteomes" id="UP000639606"/>
    </source>
</evidence>
<gene>
    <name evidence="2" type="ORF">GCM10010185_55240</name>
</gene>